<dbReference type="RefSeq" id="WP_131226090.1">
    <property type="nucleotide sequence ID" value="NZ_CP084680.1"/>
</dbReference>
<feature type="transmembrane region" description="Helical" evidence="1">
    <location>
        <begin position="113"/>
        <end position="135"/>
    </location>
</feature>
<sequence length="385" mass="43947">MLNFFRVKYNKNSVVSLIVAVIILCLNPIWPLWGGKGTAISYCLLIVLFGIKVSSIVNASMLLKYWSAFIFLCICFLIHPLFVGFHASNVLIIMSFLLALGLDESEKVQALDIFTKILACIISISLPAWLIHVFVFEFPSFGEIDNSEFKGSVYPMNNYLLFVTMATANTFRFYSMFDEPGVLGTLSAFVLFANKYDFKRKSNLIILIGAFFSFSLAFYILTFMGYLFQSLKSVRKILLSIFFLLLLAFIAYSTLKDNLAFQYSVVERISGGGVDNLDNRTGYQASRFYKSFVYTPEALLGIGYNKMMDKQLKEGQSYKLFIIEYGFLSIVCLLFAYYILAGKKNPDILFFYLLFILSFLQRPFAFTVWQFLIFSCATASLRKTK</sequence>
<protein>
    <submittedName>
        <fullName evidence="2">Uncharacterized protein</fullName>
    </submittedName>
</protein>
<feature type="transmembrane region" description="Helical" evidence="1">
    <location>
        <begin position="12"/>
        <end position="33"/>
    </location>
</feature>
<keyword evidence="3" id="KW-1185">Reference proteome</keyword>
<feature type="transmembrane region" description="Helical" evidence="1">
    <location>
        <begin position="234"/>
        <end position="255"/>
    </location>
</feature>
<comment type="caution">
    <text evidence="2">The sequence shown here is derived from an EMBL/GenBank/DDBJ whole genome shotgun (WGS) entry which is preliminary data.</text>
</comment>
<dbReference type="EMBL" id="JBDQBE010000012">
    <property type="protein sequence ID" value="MEO4938657.1"/>
    <property type="molecule type" value="Genomic_DNA"/>
</dbReference>
<organism evidence="2 3">
    <name type="scientific">Bacteroides humanifaecis</name>
    <dbReference type="NCBI Taxonomy" id="2792859"/>
    <lineage>
        <taxon>Bacteria</taxon>
        <taxon>Pseudomonadati</taxon>
        <taxon>Bacteroidota</taxon>
        <taxon>Bacteroidia</taxon>
        <taxon>Bacteroidales</taxon>
        <taxon>Bacteroidaceae</taxon>
        <taxon>Bacteroides</taxon>
    </lineage>
</organism>
<feature type="transmembrane region" description="Helical" evidence="1">
    <location>
        <begin position="180"/>
        <end position="197"/>
    </location>
</feature>
<gene>
    <name evidence="2" type="ORF">ABHZ06_12440</name>
</gene>
<keyword evidence="1" id="KW-1133">Transmembrane helix</keyword>
<evidence type="ECO:0000313" key="3">
    <source>
        <dbReference type="Proteomes" id="UP001491715"/>
    </source>
</evidence>
<feature type="transmembrane region" description="Helical" evidence="1">
    <location>
        <begin position="352"/>
        <end position="381"/>
    </location>
</feature>
<feature type="transmembrane region" description="Helical" evidence="1">
    <location>
        <begin position="320"/>
        <end position="340"/>
    </location>
</feature>
<keyword evidence="1" id="KW-0472">Membrane</keyword>
<reference evidence="2 3" key="1">
    <citation type="submission" date="2024-05" db="EMBL/GenBank/DDBJ databases">
        <title>Human gut microbiome strain richness.</title>
        <authorList>
            <person name="Chen-Liaw A."/>
        </authorList>
    </citation>
    <scope>NUCLEOTIDE SEQUENCE [LARGE SCALE GENOMIC DNA]</scope>
    <source>
        <strain evidence="2 3">1001271st1_B1_1001271B_150615</strain>
    </source>
</reference>
<proteinExistence type="predicted"/>
<keyword evidence="1" id="KW-0812">Transmembrane</keyword>
<feature type="transmembrane region" description="Helical" evidence="1">
    <location>
        <begin position="39"/>
        <end position="57"/>
    </location>
</feature>
<accession>A0ABV0HZI9</accession>
<dbReference type="Proteomes" id="UP001491715">
    <property type="component" value="Unassembled WGS sequence"/>
</dbReference>
<feature type="transmembrane region" description="Helical" evidence="1">
    <location>
        <begin position="69"/>
        <end position="101"/>
    </location>
</feature>
<evidence type="ECO:0000256" key="1">
    <source>
        <dbReference type="SAM" id="Phobius"/>
    </source>
</evidence>
<evidence type="ECO:0000313" key="2">
    <source>
        <dbReference type="EMBL" id="MEO4938657.1"/>
    </source>
</evidence>
<feature type="transmembrane region" description="Helical" evidence="1">
    <location>
        <begin position="204"/>
        <end position="228"/>
    </location>
</feature>
<name>A0ABV0HZI9_9BACE</name>